<evidence type="ECO:0000256" key="2">
    <source>
        <dbReference type="ARBA" id="ARBA00011081"/>
    </source>
</evidence>
<dbReference type="Proteomes" id="UP001600894">
    <property type="component" value="Unassembled WGS sequence"/>
</dbReference>
<comment type="caution">
    <text evidence="12">The sequence shown here is derived from an EMBL/GenBank/DDBJ whole genome shotgun (WGS) entry which is preliminary data.</text>
</comment>
<feature type="binding site" evidence="10">
    <location>
        <begin position="145"/>
        <end position="146"/>
    </location>
    <ligand>
        <name>thiamine diphosphate</name>
        <dbReference type="ChEBI" id="CHEBI:58937"/>
    </ligand>
</feature>
<evidence type="ECO:0000313" key="13">
    <source>
        <dbReference type="Proteomes" id="UP001600894"/>
    </source>
</evidence>
<gene>
    <name evidence="10 12" type="primary">dxs</name>
    <name evidence="12" type="ORF">F130042H8_30620</name>
</gene>
<proteinExistence type="inferred from homology"/>
<evidence type="ECO:0000313" key="12">
    <source>
        <dbReference type="EMBL" id="GAA6270002.1"/>
    </source>
</evidence>
<dbReference type="Pfam" id="PF02780">
    <property type="entry name" value="Transketolase_C"/>
    <property type="match status" value="1"/>
</dbReference>
<dbReference type="Pfam" id="PF02779">
    <property type="entry name" value="Transket_pyr"/>
    <property type="match status" value="1"/>
</dbReference>
<keyword evidence="6 10" id="KW-0460">Magnesium</keyword>
<name>A0ABQ0B142_9FIRM</name>
<dbReference type="NCBIfam" id="NF003933">
    <property type="entry name" value="PRK05444.2-2"/>
    <property type="match status" value="1"/>
</dbReference>
<feature type="binding site" evidence="10">
    <location>
        <position position="72"/>
    </location>
    <ligand>
        <name>thiamine diphosphate</name>
        <dbReference type="ChEBI" id="CHEBI:58937"/>
    </ligand>
</feature>
<feature type="binding site" evidence="10">
    <location>
        <position position="365"/>
    </location>
    <ligand>
        <name>thiamine diphosphate</name>
        <dbReference type="ChEBI" id="CHEBI:58937"/>
    </ligand>
</feature>
<keyword evidence="7 10" id="KW-0784">Thiamine biosynthesis</keyword>
<evidence type="ECO:0000256" key="6">
    <source>
        <dbReference type="ARBA" id="ARBA00022842"/>
    </source>
</evidence>
<protein>
    <recommendedName>
        <fullName evidence="10">1-deoxy-D-xylulose-5-phosphate synthase</fullName>
        <ecNumber evidence="10">2.2.1.7</ecNumber>
    </recommendedName>
    <alternativeName>
        <fullName evidence="10">1-deoxyxylulose-5-phosphate synthase</fullName>
        <shortName evidence="10">DXP synthase</shortName>
        <shortName evidence="10">DXPS</shortName>
    </alternativeName>
</protein>
<comment type="cofactor">
    <cofactor evidence="10">
        <name>Mg(2+)</name>
        <dbReference type="ChEBI" id="CHEBI:18420"/>
    </cofactor>
    <text evidence="10">Binds 1 Mg(2+) ion per subunit.</text>
</comment>
<keyword evidence="8 10" id="KW-0786">Thiamine pyrophosphate</keyword>
<evidence type="ECO:0000256" key="10">
    <source>
        <dbReference type="HAMAP-Rule" id="MF_00315"/>
    </source>
</evidence>
<dbReference type="InterPro" id="IPR029061">
    <property type="entry name" value="THDP-binding"/>
</dbReference>
<organism evidence="12 13">
    <name type="scientific">Enterocloster alcoholdehydrogenati</name>
    <dbReference type="NCBI Taxonomy" id="2547410"/>
    <lineage>
        <taxon>Bacteria</taxon>
        <taxon>Bacillati</taxon>
        <taxon>Bacillota</taxon>
        <taxon>Clostridia</taxon>
        <taxon>Lachnospirales</taxon>
        <taxon>Lachnospiraceae</taxon>
        <taxon>Enterocloster</taxon>
    </lineage>
</organism>
<reference evidence="12 13" key="1">
    <citation type="submission" date="2024-04" db="EMBL/GenBank/DDBJ databases">
        <title>Defined microbial consortia suppress multidrug-resistant proinflammatory Enterobacteriaceae via ecological control.</title>
        <authorList>
            <person name="Furuichi M."/>
            <person name="Kawaguchi T."/>
            <person name="Pust M."/>
            <person name="Yasuma K."/>
            <person name="Plichta D."/>
            <person name="Hasegawa N."/>
            <person name="Ohya T."/>
            <person name="Bhattarai S."/>
            <person name="Sasajima S."/>
            <person name="Aoto Y."/>
            <person name="Tuganbaev T."/>
            <person name="Yaginuma M."/>
            <person name="Ueda M."/>
            <person name="Okahashi N."/>
            <person name="Amafuji K."/>
            <person name="Kiridooshi Y."/>
            <person name="Sugita K."/>
            <person name="Strazar M."/>
            <person name="Skelly A."/>
            <person name="Suda W."/>
            <person name="Hattori M."/>
            <person name="Nakamoto N."/>
            <person name="Caballero S."/>
            <person name="Norman J."/>
            <person name="Olle B."/>
            <person name="Tanoue T."/>
            <person name="Arita M."/>
            <person name="Bucci V."/>
            <person name="Atarashi K."/>
            <person name="Xavier R."/>
            <person name="Honda K."/>
        </authorList>
    </citation>
    <scope>NUCLEOTIDE SEQUENCE [LARGE SCALE GENOMIC DNA]</scope>
    <source>
        <strain evidence="13">f13</strain>
    </source>
</reference>
<evidence type="ECO:0000256" key="3">
    <source>
        <dbReference type="ARBA" id="ARBA00011738"/>
    </source>
</evidence>
<dbReference type="InterPro" id="IPR049557">
    <property type="entry name" value="Transketolase_CS"/>
</dbReference>
<dbReference type="CDD" id="cd02007">
    <property type="entry name" value="TPP_DXS"/>
    <property type="match status" value="1"/>
</dbReference>
<evidence type="ECO:0000256" key="8">
    <source>
        <dbReference type="ARBA" id="ARBA00023052"/>
    </source>
</evidence>
<feature type="domain" description="Transketolase-like pyrimidine-binding" evidence="11">
    <location>
        <begin position="314"/>
        <end position="478"/>
    </location>
</feature>
<dbReference type="PANTHER" id="PTHR43322">
    <property type="entry name" value="1-D-DEOXYXYLULOSE 5-PHOSPHATE SYNTHASE-RELATED"/>
    <property type="match status" value="1"/>
</dbReference>
<dbReference type="InterPro" id="IPR005475">
    <property type="entry name" value="Transketolase-like_Pyr-bd"/>
</dbReference>
<dbReference type="Gene3D" id="3.40.50.920">
    <property type="match status" value="1"/>
</dbReference>
<dbReference type="PROSITE" id="PS00801">
    <property type="entry name" value="TRANSKETOLASE_1"/>
    <property type="match status" value="1"/>
</dbReference>
<comment type="function">
    <text evidence="10">Catalyzes the acyloin condensation reaction between C atoms 2 and 3 of pyruvate and glyceraldehyde 3-phosphate to yield 1-deoxy-D-xylulose-5-phosphate (DXP).</text>
</comment>
<dbReference type="InterPro" id="IPR033248">
    <property type="entry name" value="Transketolase_C"/>
</dbReference>
<dbReference type="NCBIfam" id="TIGR00204">
    <property type="entry name" value="dxs"/>
    <property type="match status" value="1"/>
</dbReference>
<dbReference type="SMART" id="SM00861">
    <property type="entry name" value="Transket_pyr"/>
    <property type="match status" value="1"/>
</dbReference>
<comment type="similarity">
    <text evidence="2 10">Belongs to the transketolase family. DXPS subfamily.</text>
</comment>
<dbReference type="SUPFAM" id="SSF52922">
    <property type="entry name" value="TK C-terminal domain-like"/>
    <property type="match status" value="1"/>
</dbReference>
<feature type="binding site" evidence="10">
    <location>
        <position position="144"/>
    </location>
    <ligand>
        <name>Mg(2+)</name>
        <dbReference type="ChEBI" id="CHEBI:18420"/>
    </ligand>
</feature>
<dbReference type="EMBL" id="BAABXL010000001">
    <property type="protein sequence ID" value="GAA6270002.1"/>
    <property type="molecule type" value="Genomic_DNA"/>
</dbReference>
<dbReference type="RefSeq" id="WP_390470678.1">
    <property type="nucleotide sequence ID" value="NZ_BAABXL010000001.1"/>
</dbReference>
<keyword evidence="13" id="KW-1185">Reference proteome</keyword>
<feature type="binding site" evidence="10">
    <location>
        <position position="173"/>
    </location>
    <ligand>
        <name>Mg(2+)</name>
        <dbReference type="ChEBI" id="CHEBI:18420"/>
    </ligand>
</feature>
<dbReference type="Pfam" id="PF13292">
    <property type="entry name" value="DXP_synthase_N"/>
    <property type="match status" value="1"/>
</dbReference>
<sequence length="637" mass="69942">MILEQIKGPEELKSLSAHELAILAEEIRTFLVEKISRTGGHLASNLGVVELTIALFKTFDLPKDKIIWDVGHQSYTHKILSGRMGEFDELRQYGGLSGFPKRKESPYDSFDTGHSSTSISAGLGIAQGRDILGEDYRVVSVIGDGALTGGMAYEALNNAARMKKNFIIVLNDNEMSISENVGGMSRYLSGLRTGAGYNDLKKSVADVLGKVPVVGDAVIHRLKRTKDSIKQLFIPGMLFENMGITYLGPVDGHNIPALCKVLREAQKLDHAVLVHVITQKGRGYGPAQKNPSGFHGIGPFDIATGKESGEKKYPSYTDVFSRKLCQLGETHPELVAVTAAMPDGTGLAAFGKKFPDRFFDVGIAEAHAVTSAAGMAAAGLRPVVAVYSSFLQRGYDQILHDVCIQNLPVLFAIDRAGLVGSDGETHQGIFDYSYLTSVPNMTVMAPKNLWELRAMLEFAMDYKAPLAIRYPRGTAYRGLREFTRPIAYGKGELLYEERGIALMAVGSMVSTAEHVREKLKEEGYTCSLVNGRFVKPFDRELVARMAKNHSLIVTLEENVLQGGYGLPITAYIHEHDPKVRVLNIALPDAYVEHGNVSLLRQGLGIDSDSIIRRLKAEGWLEGQKRLQKEGHRQENHE</sequence>
<dbReference type="CDD" id="cd07033">
    <property type="entry name" value="TPP_PYR_DXS_TK_like"/>
    <property type="match status" value="1"/>
</dbReference>
<evidence type="ECO:0000256" key="1">
    <source>
        <dbReference type="ARBA" id="ARBA00004980"/>
    </source>
</evidence>
<evidence type="ECO:0000256" key="4">
    <source>
        <dbReference type="ARBA" id="ARBA00022679"/>
    </source>
</evidence>
<feature type="binding site" evidence="10">
    <location>
        <position position="173"/>
    </location>
    <ligand>
        <name>thiamine diphosphate</name>
        <dbReference type="ChEBI" id="CHEBI:58937"/>
    </ligand>
</feature>
<comment type="subunit">
    <text evidence="3 10">Homodimer.</text>
</comment>
<feature type="binding site" evidence="10">
    <location>
        <position position="284"/>
    </location>
    <ligand>
        <name>thiamine diphosphate</name>
        <dbReference type="ChEBI" id="CHEBI:58937"/>
    </ligand>
</feature>
<dbReference type="HAMAP" id="MF_00315">
    <property type="entry name" value="DXP_synth"/>
    <property type="match status" value="1"/>
</dbReference>
<evidence type="ECO:0000259" key="11">
    <source>
        <dbReference type="SMART" id="SM00861"/>
    </source>
</evidence>
<evidence type="ECO:0000256" key="9">
    <source>
        <dbReference type="ARBA" id="ARBA00023229"/>
    </source>
</evidence>
<comment type="pathway">
    <text evidence="1 10">Metabolic intermediate biosynthesis; 1-deoxy-D-xylulose 5-phosphate biosynthesis; 1-deoxy-D-xylulose 5-phosphate from D-glyceraldehyde 3-phosphate and pyruvate: step 1/1.</text>
</comment>
<comment type="catalytic activity">
    <reaction evidence="10">
        <text>D-glyceraldehyde 3-phosphate + pyruvate + H(+) = 1-deoxy-D-xylulose 5-phosphate + CO2</text>
        <dbReference type="Rhea" id="RHEA:12605"/>
        <dbReference type="ChEBI" id="CHEBI:15361"/>
        <dbReference type="ChEBI" id="CHEBI:15378"/>
        <dbReference type="ChEBI" id="CHEBI:16526"/>
        <dbReference type="ChEBI" id="CHEBI:57792"/>
        <dbReference type="ChEBI" id="CHEBI:59776"/>
        <dbReference type="EC" id="2.2.1.7"/>
    </reaction>
</comment>
<accession>A0ABQ0B142</accession>
<keyword evidence="9 10" id="KW-0414">Isoprene biosynthesis</keyword>
<keyword evidence="4 10" id="KW-0808">Transferase</keyword>
<dbReference type="PANTHER" id="PTHR43322:SF5">
    <property type="entry name" value="1-DEOXY-D-XYLULOSE-5-PHOSPHATE SYNTHASE, CHLOROPLASTIC"/>
    <property type="match status" value="1"/>
</dbReference>
<keyword evidence="5 10" id="KW-0479">Metal-binding</keyword>
<dbReference type="EC" id="2.2.1.7" evidence="10"/>
<evidence type="ECO:0000256" key="5">
    <source>
        <dbReference type="ARBA" id="ARBA00022723"/>
    </source>
</evidence>
<comment type="cofactor">
    <cofactor evidence="10">
        <name>thiamine diphosphate</name>
        <dbReference type="ChEBI" id="CHEBI:58937"/>
    </cofactor>
    <text evidence="10">Binds 1 thiamine pyrophosphate per subunit.</text>
</comment>
<evidence type="ECO:0000256" key="7">
    <source>
        <dbReference type="ARBA" id="ARBA00022977"/>
    </source>
</evidence>
<dbReference type="Gene3D" id="3.40.50.970">
    <property type="match status" value="2"/>
</dbReference>
<feature type="binding site" evidence="10">
    <location>
        <begin position="113"/>
        <end position="115"/>
    </location>
    <ligand>
        <name>thiamine diphosphate</name>
        <dbReference type="ChEBI" id="CHEBI:58937"/>
    </ligand>
</feature>
<dbReference type="SUPFAM" id="SSF52518">
    <property type="entry name" value="Thiamin diphosphate-binding fold (THDP-binding)"/>
    <property type="match status" value="2"/>
</dbReference>
<dbReference type="InterPro" id="IPR005477">
    <property type="entry name" value="Dxylulose-5-P_synthase"/>
</dbReference>
<dbReference type="InterPro" id="IPR009014">
    <property type="entry name" value="Transketo_C/PFOR_II"/>
</dbReference>